<dbReference type="Pfam" id="PF12710">
    <property type="entry name" value="HAD"/>
    <property type="match status" value="1"/>
</dbReference>
<dbReference type="GO" id="GO:0036424">
    <property type="term" value="F:L-phosphoserine phosphatase activity"/>
    <property type="evidence" value="ECO:0007669"/>
    <property type="project" value="TreeGrafter"/>
</dbReference>
<comment type="cofactor">
    <cofactor evidence="1">
        <name>Mg(2+)</name>
        <dbReference type="ChEBI" id="CHEBI:18420"/>
    </cofactor>
</comment>
<dbReference type="AlphaFoldDB" id="A0AAV2WRK6"/>
<dbReference type="Gene3D" id="3.40.50.1000">
    <property type="entry name" value="HAD superfamily/HAD-like"/>
    <property type="match status" value="2"/>
</dbReference>
<dbReference type="EMBL" id="LK021340">
    <property type="protein sequence ID" value="CDQ46457.1"/>
    <property type="molecule type" value="Genomic_DNA"/>
</dbReference>
<keyword evidence="8" id="KW-0460">Magnesium</keyword>
<evidence type="ECO:0000256" key="8">
    <source>
        <dbReference type="ARBA" id="ARBA00022842"/>
    </source>
</evidence>
<feature type="region of interest" description="Disordered" evidence="12">
    <location>
        <begin position="428"/>
        <end position="454"/>
    </location>
</feature>
<evidence type="ECO:0000256" key="9">
    <source>
        <dbReference type="ARBA" id="ARBA00023299"/>
    </source>
</evidence>
<gene>
    <name evidence="13" type="ORF">BN1047_04364</name>
</gene>
<feature type="compositionally biased region" description="Basic and acidic residues" evidence="12">
    <location>
        <begin position="30"/>
        <end position="48"/>
    </location>
</feature>
<evidence type="ECO:0000256" key="6">
    <source>
        <dbReference type="ARBA" id="ARBA00022723"/>
    </source>
</evidence>
<evidence type="ECO:0000256" key="1">
    <source>
        <dbReference type="ARBA" id="ARBA00001946"/>
    </source>
</evidence>
<keyword evidence="9" id="KW-0718">Serine biosynthesis</keyword>
<comment type="catalytic activity">
    <reaction evidence="11">
        <text>O-phospho-D-serine + H2O = D-serine + phosphate</text>
        <dbReference type="Rhea" id="RHEA:24873"/>
        <dbReference type="ChEBI" id="CHEBI:15377"/>
        <dbReference type="ChEBI" id="CHEBI:35247"/>
        <dbReference type="ChEBI" id="CHEBI:43474"/>
        <dbReference type="ChEBI" id="CHEBI:58680"/>
        <dbReference type="EC" id="3.1.3.3"/>
    </reaction>
</comment>
<keyword evidence="7" id="KW-0378">Hydrolase</keyword>
<dbReference type="EC" id="3.1.3.3" evidence="4"/>
<dbReference type="InterPro" id="IPR050582">
    <property type="entry name" value="HAD-like_SerB"/>
</dbReference>
<name>A0AAV2WRK6_MYCNE</name>
<comment type="pathway">
    <text evidence="2">Amino-acid biosynthesis; L-serine biosynthesis; L-serine from 3-phospho-D-glycerate: step 3/3.</text>
</comment>
<dbReference type="InterPro" id="IPR023214">
    <property type="entry name" value="HAD_sf"/>
</dbReference>
<dbReference type="GO" id="GO:0000287">
    <property type="term" value="F:magnesium ion binding"/>
    <property type="evidence" value="ECO:0007669"/>
    <property type="project" value="TreeGrafter"/>
</dbReference>
<keyword evidence="5" id="KW-0028">Amino-acid biosynthesis</keyword>
<protein>
    <recommendedName>
        <fullName evidence="4">phosphoserine phosphatase</fullName>
        <ecNumber evidence="4">3.1.3.3</ecNumber>
    </recommendedName>
</protein>
<evidence type="ECO:0000256" key="7">
    <source>
        <dbReference type="ARBA" id="ARBA00022801"/>
    </source>
</evidence>
<evidence type="ECO:0000256" key="11">
    <source>
        <dbReference type="ARBA" id="ARBA00048523"/>
    </source>
</evidence>
<feature type="region of interest" description="Disordered" evidence="12">
    <location>
        <begin position="26"/>
        <end position="68"/>
    </location>
</feature>
<keyword evidence="13" id="KW-0449">Lipoprotein</keyword>
<evidence type="ECO:0000256" key="2">
    <source>
        <dbReference type="ARBA" id="ARBA00005135"/>
    </source>
</evidence>
<sequence>MFTHVRRMVLPVFAATAVVTLALSGCSSDSGERADGQRADGQRADGQRADSTAPESTGAASTTGAASAPDCRVLAEDPGWYGDNRARIDAMMAEIGRCGAPGYIAEGAPLALFDWDNTVVKNDIGDATFFWMVRNGKLRAPKGGDWSTTSPYLTPAAAGALSRACGAAGPGQPMPTDTDTRCADELVSVYSEAETTAEEPAFAGFNARRIEPGYAWAAQMLAGWPEKELEGFVEQARRENLDAAEGTEQKVGTTEQTGWVRYYPQMRDLIGALQANGFDVRIISASAEPVVRVWAAELGIPADKVMGVRTERDGDVVTSRLVPCGGELSIPYIEGKRCRVNEQVFGVSGPAAYQQQPEPRRAAFGAGDSDTDISFLDDATVLRLAINRNKDELMCTAYDNADGRWIINPMFIDPAEQAEPYSCATEGYIEPDGGTGPLRRADGTLVPDQTDSVH</sequence>
<evidence type="ECO:0000256" key="5">
    <source>
        <dbReference type="ARBA" id="ARBA00022605"/>
    </source>
</evidence>
<organism evidence="13 14">
    <name type="scientific">Mycolicibacterium neoaurum</name>
    <name type="common">Mycobacterium neoaurum</name>
    <dbReference type="NCBI Taxonomy" id="1795"/>
    <lineage>
        <taxon>Bacteria</taxon>
        <taxon>Bacillati</taxon>
        <taxon>Actinomycetota</taxon>
        <taxon>Actinomycetes</taxon>
        <taxon>Mycobacteriales</taxon>
        <taxon>Mycobacteriaceae</taxon>
        <taxon>Mycolicibacterium</taxon>
    </lineage>
</organism>
<dbReference type="Proteomes" id="UP000028864">
    <property type="component" value="Unassembled WGS sequence"/>
</dbReference>
<dbReference type="GO" id="GO:0005737">
    <property type="term" value="C:cytoplasm"/>
    <property type="evidence" value="ECO:0007669"/>
    <property type="project" value="TreeGrafter"/>
</dbReference>
<dbReference type="PANTHER" id="PTHR43344">
    <property type="entry name" value="PHOSPHOSERINE PHOSPHATASE"/>
    <property type="match status" value="1"/>
</dbReference>
<evidence type="ECO:0000313" key="14">
    <source>
        <dbReference type="Proteomes" id="UP000028864"/>
    </source>
</evidence>
<dbReference type="PANTHER" id="PTHR43344:SF2">
    <property type="entry name" value="PHOSPHOSERINE PHOSPHATASE"/>
    <property type="match status" value="1"/>
</dbReference>
<dbReference type="PROSITE" id="PS51257">
    <property type="entry name" value="PROKAR_LIPOPROTEIN"/>
    <property type="match status" value="1"/>
</dbReference>
<evidence type="ECO:0000313" key="13">
    <source>
        <dbReference type="EMBL" id="CDQ46457.1"/>
    </source>
</evidence>
<dbReference type="SUPFAM" id="SSF56784">
    <property type="entry name" value="HAD-like"/>
    <property type="match status" value="1"/>
</dbReference>
<reference evidence="13" key="2">
    <citation type="submission" date="2015-09" db="EMBL/GenBank/DDBJ databases">
        <title>Draft genome sequence of Mycobacterium neoaurum DSM 44074.</title>
        <authorList>
            <person name="Croce O."/>
            <person name="Robert C."/>
            <person name="Raoult D."/>
            <person name="Drancourt M."/>
        </authorList>
    </citation>
    <scope>NUCLEOTIDE SEQUENCE</scope>
    <source>
        <strain evidence="13">DSM 44074</strain>
    </source>
</reference>
<comment type="catalytic activity">
    <reaction evidence="10">
        <text>O-phospho-L-serine + H2O = L-serine + phosphate</text>
        <dbReference type="Rhea" id="RHEA:21208"/>
        <dbReference type="ChEBI" id="CHEBI:15377"/>
        <dbReference type="ChEBI" id="CHEBI:33384"/>
        <dbReference type="ChEBI" id="CHEBI:43474"/>
        <dbReference type="ChEBI" id="CHEBI:57524"/>
        <dbReference type="EC" id="3.1.3.3"/>
    </reaction>
</comment>
<keyword evidence="6" id="KW-0479">Metal-binding</keyword>
<dbReference type="InterPro" id="IPR036412">
    <property type="entry name" value="HAD-like_sf"/>
</dbReference>
<evidence type="ECO:0000256" key="4">
    <source>
        <dbReference type="ARBA" id="ARBA00012640"/>
    </source>
</evidence>
<comment type="similarity">
    <text evidence="3">Belongs to the HAD-like hydrolase superfamily. SerB family.</text>
</comment>
<dbReference type="GO" id="GO:0006564">
    <property type="term" value="P:L-serine biosynthetic process"/>
    <property type="evidence" value="ECO:0007669"/>
    <property type="project" value="UniProtKB-KW"/>
</dbReference>
<evidence type="ECO:0000256" key="12">
    <source>
        <dbReference type="SAM" id="MobiDB-lite"/>
    </source>
</evidence>
<reference evidence="13" key="1">
    <citation type="submission" date="2014-05" db="EMBL/GenBank/DDBJ databases">
        <authorList>
            <person name="Urmite Genomes"/>
        </authorList>
    </citation>
    <scope>NUCLEOTIDE SEQUENCE</scope>
    <source>
        <strain evidence="13">DSM 44074</strain>
    </source>
</reference>
<accession>A0AAV2WRK6</accession>
<evidence type="ECO:0000256" key="10">
    <source>
        <dbReference type="ARBA" id="ARBA00048138"/>
    </source>
</evidence>
<proteinExistence type="inferred from homology"/>
<feature type="compositionally biased region" description="Low complexity" evidence="12">
    <location>
        <begin position="51"/>
        <end position="68"/>
    </location>
</feature>
<evidence type="ECO:0000256" key="3">
    <source>
        <dbReference type="ARBA" id="ARBA00009184"/>
    </source>
</evidence>